<dbReference type="PROSITE" id="PS00061">
    <property type="entry name" value="ADH_SHORT"/>
    <property type="match status" value="1"/>
</dbReference>
<accession>A0A543NGA9</accession>
<evidence type="ECO:0000256" key="2">
    <source>
        <dbReference type="ARBA" id="ARBA00022857"/>
    </source>
</evidence>
<name>A0A543NGA9_9ACTN</name>
<evidence type="ECO:0000256" key="3">
    <source>
        <dbReference type="ARBA" id="ARBA00023002"/>
    </source>
</evidence>
<proteinExistence type="inferred from homology"/>
<dbReference type="GO" id="GO:0016491">
    <property type="term" value="F:oxidoreductase activity"/>
    <property type="evidence" value="ECO:0007669"/>
    <property type="project" value="UniProtKB-KW"/>
</dbReference>
<dbReference type="NCBIfam" id="NF009466">
    <property type="entry name" value="PRK12826.1-2"/>
    <property type="match status" value="1"/>
</dbReference>
<dbReference type="Proteomes" id="UP000317422">
    <property type="component" value="Unassembled WGS sequence"/>
</dbReference>
<protein>
    <submittedName>
        <fullName evidence="6">3-oxoacyl-[acyl-carrier protein] reductase</fullName>
    </submittedName>
</protein>
<keyword evidence="7" id="KW-1185">Reference proteome</keyword>
<dbReference type="PRINTS" id="PR00080">
    <property type="entry name" value="SDRFAMILY"/>
</dbReference>
<evidence type="ECO:0000313" key="7">
    <source>
        <dbReference type="Proteomes" id="UP000317422"/>
    </source>
</evidence>
<dbReference type="PRINTS" id="PR00081">
    <property type="entry name" value="GDHRDH"/>
</dbReference>
<dbReference type="InterPro" id="IPR002347">
    <property type="entry name" value="SDR_fam"/>
</dbReference>
<dbReference type="Pfam" id="PF13561">
    <property type="entry name" value="adh_short_C2"/>
    <property type="match status" value="1"/>
</dbReference>
<dbReference type="SUPFAM" id="SSF51735">
    <property type="entry name" value="NAD(P)-binding Rossmann-fold domains"/>
    <property type="match status" value="1"/>
</dbReference>
<dbReference type="PANTHER" id="PTHR42879:SF2">
    <property type="entry name" value="3-OXOACYL-[ACYL-CARRIER-PROTEIN] REDUCTASE FABG"/>
    <property type="match status" value="1"/>
</dbReference>
<dbReference type="InterPro" id="IPR020904">
    <property type="entry name" value="Sc_DH/Rdtase_CS"/>
</dbReference>
<evidence type="ECO:0000259" key="5">
    <source>
        <dbReference type="SMART" id="SM00822"/>
    </source>
</evidence>
<feature type="region of interest" description="Disordered" evidence="4">
    <location>
        <begin position="1"/>
        <end position="26"/>
    </location>
</feature>
<dbReference type="EMBL" id="VFQC01000001">
    <property type="protein sequence ID" value="TQN30886.1"/>
    <property type="molecule type" value="Genomic_DNA"/>
</dbReference>
<dbReference type="SMART" id="SM00822">
    <property type="entry name" value="PKS_KR"/>
    <property type="match status" value="1"/>
</dbReference>
<dbReference type="FunFam" id="3.40.50.720:FF:000115">
    <property type="entry name" value="3-oxoacyl-[acyl-carrier-protein] reductase FabG"/>
    <property type="match status" value="1"/>
</dbReference>
<keyword evidence="3" id="KW-0560">Oxidoreductase</keyword>
<dbReference type="InterPro" id="IPR050259">
    <property type="entry name" value="SDR"/>
</dbReference>
<evidence type="ECO:0000256" key="4">
    <source>
        <dbReference type="SAM" id="MobiDB-lite"/>
    </source>
</evidence>
<gene>
    <name evidence="6" type="ORF">FHX37_0774</name>
</gene>
<evidence type="ECO:0000256" key="1">
    <source>
        <dbReference type="ARBA" id="ARBA00006484"/>
    </source>
</evidence>
<dbReference type="InterPro" id="IPR057326">
    <property type="entry name" value="KR_dom"/>
</dbReference>
<sequence>MPQALADKGLFVTDGPVDQDPDHPKEVAMPETPRVAIVTGAARGIGAATARRLAADGHSVGVVDLHESDGTDTVETITAEGGTATAVGADVSDAQQASDAVARVAERLGPPTILVNNAGVIRDNLLFKMSEEDWDTVLGVHLRGAFLMSRAAQAHMTSAGWGRIVNLSSSSAQGSRGQVNYSAAKAGMQGFTKTLSIELGKFGVTANAIAPGFIETDMTKATAERLGMEFDDFKKAAADRVPVGRPGRPEDIAATASFLTSEESGFVSGQVIYVAGGPLD</sequence>
<dbReference type="GO" id="GO:0032787">
    <property type="term" value="P:monocarboxylic acid metabolic process"/>
    <property type="evidence" value="ECO:0007669"/>
    <property type="project" value="UniProtKB-ARBA"/>
</dbReference>
<organism evidence="6 7">
    <name type="scientific">Haloactinospora alba</name>
    <dbReference type="NCBI Taxonomy" id="405555"/>
    <lineage>
        <taxon>Bacteria</taxon>
        <taxon>Bacillati</taxon>
        <taxon>Actinomycetota</taxon>
        <taxon>Actinomycetes</taxon>
        <taxon>Streptosporangiales</taxon>
        <taxon>Nocardiopsidaceae</taxon>
        <taxon>Haloactinospora</taxon>
    </lineage>
</organism>
<feature type="domain" description="Ketoreductase" evidence="5">
    <location>
        <begin position="34"/>
        <end position="212"/>
    </location>
</feature>
<dbReference type="InterPro" id="IPR036291">
    <property type="entry name" value="NAD(P)-bd_dom_sf"/>
</dbReference>
<reference evidence="6 7" key="1">
    <citation type="submission" date="2019-06" db="EMBL/GenBank/DDBJ databases">
        <title>Sequencing the genomes of 1000 actinobacteria strains.</title>
        <authorList>
            <person name="Klenk H.-P."/>
        </authorList>
    </citation>
    <scope>NUCLEOTIDE SEQUENCE [LARGE SCALE GENOMIC DNA]</scope>
    <source>
        <strain evidence="6 7">DSM 45015</strain>
    </source>
</reference>
<keyword evidence="2" id="KW-0521">NADP</keyword>
<dbReference type="AlphaFoldDB" id="A0A543NGA9"/>
<comment type="caution">
    <text evidence="6">The sequence shown here is derived from an EMBL/GenBank/DDBJ whole genome shotgun (WGS) entry which is preliminary data.</text>
</comment>
<comment type="similarity">
    <text evidence="1">Belongs to the short-chain dehydrogenases/reductases (SDR) family.</text>
</comment>
<dbReference type="Gene3D" id="3.40.50.720">
    <property type="entry name" value="NAD(P)-binding Rossmann-like Domain"/>
    <property type="match status" value="1"/>
</dbReference>
<evidence type="ECO:0000313" key="6">
    <source>
        <dbReference type="EMBL" id="TQN30886.1"/>
    </source>
</evidence>
<dbReference type="PANTHER" id="PTHR42879">
    <property type="entry name" value="3-OXOACYL-(ACYL-CARRIER-PROTEIN) REDUCTASE"/>
    <property type="match status" value="1"/>
</dbReference>